<dbReference type="OrthoDB" id="7403447at2"/>
<sequence>MTLNRRSFVAALLAAVFATPAVMGCSDVTPSGPPKTKVYVMGVIHSNHLASETYSLDVLENAIRRAAPDVILTEIPPDRIEQAITSFEETGKVDEPRTQVFPEYTDVVFPLSREMGFRILGTAGWTQEIATNRARALRRIQNDPARLAQWEEHRAATRTFSRDLAGRGDDPRYIHTPQFDVLAKASRGPYERYFDADLGAGGWTRINRAHTDLINKALDDVSGQGMTALITFGTAHKYKILESLGGRDDIELLDTRGLFN</sequence>
<gene>
    <name evidence="2" type="ORF">EH31_10130</name>
</gene>
<evidence type="ECO:0000256" key="1">
    <source>
        <dbReference type="SAM" id="SignalP"/>
    </source>
</evidence>
<dbReference type="AlphaFoldDB" id="A0A074MXT0"/>
<keyword evidence="1" id="KW-0732">Signal</keyword>
<keyword evidence="3" id="KW-1185">Reference proteome</keyword>
<proteinExistence type="predicted"/>
<evidence type="ECO:0008006" key="4">
    <source>
        <dbReference type="Google" id="ProtNLM"/>
    </source>
</evidence>
<dbReference type="Proteomes" id="UP000027647">
    <property type="component" value="Unassembled WGS sequence"/>
</dbReference>
<evidence type="ECO:0000313" key="3">
    <source>
        <dbReference type="Proteomes" id="UP000027647"/>
    </source>
</evidence>
<name>A0A074MXT0_ERYLO</name>
<feature type="signal peptide" evidence="1">
    <location>
        <begin position="1"/>
        <end position="23"/>
    </location>
</feature>
<evidence type="ECO:0000313" key="2">
    <source>
        <dbReference type="EMBL" id="KEO90437.1"/>
    </source>
</evidence>
<dbReference type="EMBL" id="JMIW01000003">
    <property type="protein sequence ID" value="KEO90437.1"/>
    <property type="molecule type" value="Genomic_DNA"/>
</dbReference>
<accession>A0A074MXT0</accession>
<reference evidence="2 3" key="1">
    <citation type="submission" date="2014-04" db="EMBL/GenBank/DDBJ databases">
        <title>A comprehensive comparison of genomes of Erythrobacter spp. strains.</title>
        <authorList>
            <person name="Zheng Q."/>
        </authorList>
    </citation>
    <scope>NUCLEOTIDE SEQUENCE [LARGE SCALE GENOMIC DNA]</scope>
    <source>
        <strain evidence="2 3">DSM 6997</strain>
    </source>
</reference>
<dbReference type="PROSITE" id="PS51257">
    <property type="entry name" value="PROKAR_LIPOPROTEIN"/>
    <property type="match status" value="1"/>
</dbReference>
<protein>
    <recommendedName>
        <fullName evidence="4">Haem-binding uptake Tiki superfamily ChaN domain-containing protein</fullName>
    </recommendedName>
</protein>
<organism evidence="2 3">
    <name type="scientific">Erythrobacter longus</name>
    <dbReference type="NCBI Taxonomy" id="1044"/>
    <lineage>
        <taxon>Bacteria</taxon>
        <taxon>Pseudomonadati</taxon>
        <taxon>Pseudomonadota</taxon>
        <taxon>Alphaproteobacteria</taxon>
        <taxon>Sphingomonadales</taxon>
        <taxon>Erythrobacteraceae</taxon>
        <taxon>Erythrobacter/Porphyrobacter group</taxon>
        <taxon>Erythrobacter</taxon>
    </lineage>
</organism>
<feature type="chain" id="PRO_5001699501" description="Haem-binding uptake Tiki superfamily ChaN domain-containing protein" evidence="1">
    <location>
        <begin position="24"/>
        <end position="260"/>
    </location>
</feature>
<dbReference type="RefSeq" id="WP_034959884.1">
    <property type="nucleotide sequence ID" value="NZ_JMIW01000003.1"/>
</dbReference>
<comment type="caution">
    <text evidence="2">The sequence shown here is derived from an EMBL/GenBank/DDBJ whole genome shotgun (WGS) entry which is preliminary data.</text>
</comment>
<dbReference type="STRING" id="1044.EH31_10130"/>